<dbReference type="Proteomes" id="UP000270411">
    <property type="component" value="Chromosome 1"/>
</dbReference>
<sequence length="157" mass="16378">MGREIQLGGNAYSIGRLTAKQQFHVSRRIAPIIPPLIPVFVKLAKTSGGAAGAIGALTGDLDGFGQALQPFADALAAMNDADADYVMDNCLTAVQRRQETGWASVVSPGQKTLMFQDMDMAVILPLVVQVIVANLGPFIQGLLTSQASSPEPAAQAG</sequence>
<evidence type="ECO:0000313" key="2">
    <source>
        <dbReference type="EMBL" id="AZG13853.1"/>
    </source>
</evidence>
<reference evidence="3" key="1">
    <citation type="submission" date="2018-11" db="EMBL/GenBank/DDBJ databases">
        <title>FDA dAtabase for Regulatory Grade micrObial Sequences (FDA-ARGOS): Supporting development and validation of Infectious Disease Dx tests.</title>
        <authorList>
            <person name="Goldberg B."/>
            <person name="Campos J."/>
            <person name="Tallon L."/>
            <person name="Sadzewicz L."/>
            <person name="Zhao X."/>
            <person name="Vavikolanu K."/>
            <person name="Mehta A."/>
            <person name="Aluvathingal J."/>
            <person name="Nadendla S."/>
            <person name="Geyer C."/>
            <person name="Nandy P."/>
            <person name="Yan Y."/>
            <person name="Sichtig H."/>
        </authorList>
    </citation>
    <scope>NUCLEOTIDE SEQUENCE [LARGE SCALE GENOMIC DNA]</scope>
    <source>
        <strain evidence="3">FDAARGOS_614</strain>
    </source>
</reference>
<dbReference type="KEGG" id="cpau:EHF44_10565"/>
<evidence type="ECO:0000313" key="3">
    <source>
        <dbReference type="Proteomes" id="UP000270411"/>
    </source>
</evidence>
<keyword evidence="1" id="KW-0812">Transmembrane</keyword>
<keyword evidence="1" id="KW-1133">Transmembrane helix</keyword>
<dbReference type="Pfam" id="PF21822">
    <property type="entry name" value="Phage_TAC_15"/>
    <property type="match status" value="1"/>
</dbReference>
<dbReference type="EMBL" id="CP033969">
    <property type="protein sequence ID" value="AZG13853.1"/>
    <property type="molecule type" value="Genomic_DNA"/>
</dbReference>
<dbReference type="InterPro" id="IPR049156">
    <property type="entry name" value="Phage_chap_TAC_15-like"/>
</dbReference>
<dbReference type="RefSeq" id="WP_124683704.1">
    <property type="nucleotide sequence ID" value="NZ_CP033969.1"/>
</dbReference>
<protein>
    <recommendedName>
        <fullName evidence="4">Bacteriophage protein</fullName>
    </recommendedName>
</protein>
<dbReference type="OrthoDB" id="9034327at2"/>
<organism evidence="2 3">
    <name type="scientific">Cupriavidus pauculus</name>
    <dbReference type="NCBI Taxonomy" id="82633"/>
    <lineage>
        <taxon>Bacteria</taxon>
        <taxon>Pseudomonadati</taxon>
        <taxon>Pseudomonadota</taxon>
        <taxon>Betaproteobacteria</taxon>
        <taxon>Burkholderiales</taxon>
        <taxon>Burkholderiaceae</taxon>
        <taxon>Cupriavidus</taxon>
    </lineage>
</organism>
<keyword evidence="1" id="KW-0472">Membrane</keyword>
<accession>A0A3G8H027</accession>
<feature type="transmembrane region" description="Helical" evidence="1">
    <location>
        <begin position="120"/>
        <end position="139"/>
    </location>
</feature>
<dbReference type="AlphaFoldDB" id="A0A3G8H027"/>
<proteinExistence type="predicted"/>
<evidence type="ECO:0000256" key="1">
    <source>
        <dbReference type="SAM" id="Phobius"/>
    </source>
</evidence>
<evidence type="ECO:0008006" key="4">
    <source>
        <dbReference type="Google" id="ProtNLM"/>
    </source>
</evidence>
<name>A0A3G8H027_9BURK</name>
<gene>
    <name evidence="2" type="ORF">EHF44_10565</name>
</gene>